<accession>A0A8R2D2I6</accession>
<evidence type="ECO:0000256" key="1">
    <source>
        <dbReference type="SAM" id="Phobius"/>
    </source>
</evidence>
<feature type="chain" id="PRO_5035898631" evidence="2">
    <location>
        <begin position="25"/>
        <end position="169"/>
    </location>
</feature>
<protein>
    <submittedName>
        <fullName evidence="3">Uncharacterized protein</fullName>
    </submittedName>
</protein>
<feature type="signal peptide" evidence="2">
    <location>
        <begin position="1"/>
        <end position="24"/>
    </location>
</feature>
<dbReference type="KEGG" id="api:107883183"/>
<keyword evidence="1" id="KW-0472">Membrane</keyword>
<name>A0A8R2D2I6_ACYPI</name>
<keyword evidence="1" id="KW-1133">Transmembrane helix</keyword>
<dbReference type="EnsemblMetazoa" id="XM_016802752.2">
    <property type="protein sequence ID" value="XP_016658241.1"/>
    <property type="gene ID" value="LOC107883183"/>
</dbReference>
<reference evidence="3" key="2">
    <citation type="submission" date="2022-06" db="UniProtKB">
        <authorList>
            <consortium name="EnsemblMetazoa"/>
        </authorList>
    </citation>
    <scope>IDENTIFICATION</scope>
</reference>
<keyword evidence="1" id="KW-0812">Transmembrane</keyword>
<evidence type="ECO:0000313" key="4">
    <source>
        <dbReference type="Proteomes" id="UP000007819"/>
    </source>
</evidence>
<organism evidence="3 4">
    <name type="scientific">Acyrthosiphon pisum</name>
    <name type="common">Pea aphid</name>
    <dbReference type="NCBI Taxonomy" id="7029"/>
    <lineage>
        <taxon>Eukaryota</taxon>
        <taxon>Metazoa</taxon>
        <taxon>Ecdysozoa</taxon>
        <taxon>Arthropoda</taxon>
        <taxon>Hexapoda</taxon>
        <taxon>Insecta</taxon>
        <taxon>Pterygota</taxon>
        <taxon>Neoptera</taxon>
        <taxon>Paraneoptera</taxon>
        <taxon>Hemiptera</taxon>
        <taxon>Sternorrhyncha</taxon>
        <taxon>Aphidomorpha</taxon>
        <taxon>Aphidoidea</taxon>
        <taxon>Aphididae</taxon>
        <taxon>Macrosiphini</taxon>
        <taxon>Acyrthosiphon</taxon>
    </lineage>
</organism>
<dbReference type="Proteomes" id="UP000007819">
    <property type="component" value="Chromosome X"/>
</dbReference>
<sequence length="169" mass="18384">MKAIYSVFFYISLAIALCSPNVSTLCGNNEQVEDLKTALVIHESAYTVMAALGAIPITSAPLIVIEVISAGHFAMRLIETFEEMENSLNKDHILYGNCSSILKKTVKATTGIKSAGVGFSLMALIPGFGMALAPPRIASSLYEMLIINENLDLWKKNDCQYATTRDCKL</sequence>
<reference evidence="4" key="1">
    <citation type="submission" date="2010-06" db="EMBL/GenBank/DDBJ databases">
        <authorList>
            <person name="Jiang H."/>
            <person name="Abraham K."/>
            <person name="Ali S."/>
            <person name="Alsbrooks S.L."/>
            <person name="Anim B.N."/>
            <person name="Anosike U.S."/>
            <person name="Attaway T."/>
            <person name="Bandaranaike D.P."/>
            <person name="Battles P.K."/>
            <person name="Bell S.N."/>
            <person name="Bell A.V."/>
            <person name="Beltran B."/>
            <person name="Bickham C."/>
            <person name="Bustamante Y."/>
            <person name="Caleb T."/>
            <person name="Canada A."/>
            <person name="Cardenas V."/>
            <person name="Carter K."/>
            <person name="Chacko J."/>
            <person name="Chandrabose M.N."/>
            <person name="Chavez D."/>
            <person name="Chavez A."/>
            <person name="Chen L."/>
            <person name="Chu H.-S."/>
            <person name="Claassen K.J."/>
            <person name="Cockrell R."/>
            <person name="Collins M."/>
            <person name="Cooper J.A."/>
            <person name="Cree A."/>
            <person name="Curry S.M."/>
            <person name="Da Y."/>
            <person name="Dao M.D."/>
            <person name="Das B."/>
            <person name="Davila M.-L."/>
            <person name="Davy-Carroll L."/>
            <person name="Denson S."/>
            <person name="Dinh H."/>
            <person name="Ebong V.E."/>
            <person name="Edwards J.R."/>
            <person name="Egan A."/>
            <person name="El-Daye J."/>
            <person name="Escobedo L."/>
            <person name="Fernandez S."/>
            <person name="Fernando P.R."/>
            <person name="Flagg N."/>
            <person name="Forbes L.D."/>
            <person name="Fowler R.G."/>
            <person name="Fu Q."/>
            <person name="Gabisi R.A."/>
            <person name="Ganer J."/>
            <person name="Garbino Pronczuk A."/>
            <person name="Garcia R.M."/>
            <person name="Garner T."/>
            <person name="Garrett T.E."/>
            <person name="Gonzalez D.A."/>
            <person name="Hamid H."/>
            <person name="Hawkins E.S."/>
            <person name="Hirani K."/>
            <person name="Hogues M.E."/>
            <person name="Hollins B."/>
            <person name="Hsiao C.-H."/>
            <person name="Jabil R."/>
            <person name="James M.L."/>
            <person name="Jhangiani S.N."/>
            <person name="Johnson B."/>
            <person name="Johnson Q."/>
            <person name="Joshi V."/>
            <person name="Kalu J.B."/>
            <person name="Kam C."/>
            <person name="Kashfia A."/>
            <person name="Keebler J."/>
            <person name="Kisamo H."/>
            <person name="Kovar C.L."/>
            <person name="Lago L.A."/>
            <person name="Lai C.-Y."/>
            <person name="Laidlaw J."/>
            <person name="Lara F."/>
            <person name="Le T.-K."/>
            <person name="Lee S.L."/>
            <person name="Legall F.H."/>
            <person name="Lemon S.J."/>
            <person name="Lewis L.R."/>
            <person name="Li B."/>
            <person name="Liu Y."/>
            <person name="Liu Y.-S."/>
            <person name="Lopez J."/>
            <person name="Lozado R.J."/>
            <person name="Lu J."/>
            <person name="Madu R.C."/>
            <person name="Maheshwari M."/>
            <person name="Maheshwari R."/>
            <person name="Malloy K."/>
            <person name="Martinez E."/>
            <person name="Mathew T."/>
            <person name="Mercado I.C."/>
            <person name="Mercado C."/>
            <person name="Meyer B."/>
            <person name="Montgomery K."/>
            <person name="Morgan M.B."/>
            <person name="Munidasa M."/>
            <person name="Nazareth L.V."/>
            <person name="Nelson J."/>
            <person name="Ng B.M."/>
            <person name="Nguyen N.B."/>
            <person name="Nguyen P.Q."/>
            <person name="Nguyen T."/>
            <person name="Obregon M."/>
            <person name="Okwuonu G.O."/>
            <person name="Onwere C.G."/>
            <person name="Orozco G."/>
            <person name="Parra A."/>
            <person name="Patel S."/>
            <person name="Patil S."/>
            <person name="Perez A."/>
            <person name="Perez Y."/>
            <person name="Pham C."/>
            <person name="Primus E.L."/>
            <person name="Pu L.-L."/>
            <person name="Puazo M."/>
            <person name="Qin X."/>
            <person name="Quiroz J.B."/>
            <person name="Reese J."/>
            <person name="Richards S."/>
            <person name="Rives C.M."/>
            <person name="Robberts R."/>
            <person name="Ruiz S.J."/>
            <person name="Ruiz M.J."/>
            <person name="Santibanez J."/>
            <person name="Schneider B.W."/>
            <person name="Sisson I."/>
            <person name="Smith M."/>
            <person name="Sodergren E."/>
            <person name="Song X.-Z."/>
            <person name="Song B.B."/>
            <person name="Summersgill H."/>
            <person name="Thelus R."/>
            <person name="Thornton R.D."/>
            <person name="Trejos Z.Y."/>
            <person name="Usmani K."/>
            <person name="Vattathil S."/>
            <person name="Villasana D."/>
            <person name="Walker D.L."/>
            <person name="Wang S."/>
            <person name="Wang K."/>
            <person name="White C.S."/>
            <person name="Williams A.C."/>
            <person name="Williamson J."/>
            <person name="Wilson K."/>
            <person name="Woghiren I.O."/>
            <person name="Woodworth J.R."/>
            <person name="Worley K.C."/>
            <person name="Wright R.A."/>
            <person name="Wu W."/>
            <person name="Young L."/>
            <person name="Zhang L."/>
            <person name="Zhang J."/>
            <person name="Zhu Y."/>
            <person name="Muzny D.M."/>
            <person name="Weinstock G."/>
            <person name="Gibbs R.A."/>
        </authorList>
    </citation>
    <scope>NUCLEOTIDE SEQUENCE [LARGE SCALE GENOMIC DNA]</scope>
    <source>
        <strain evidence="4">LSR1</strain>
    </source>
</reference>
<dbReference type="GeneID" id="107883183"/>
<evidence type="ECO:0000256" key="2">
    <source>
        <dbReference type="SAM" id="SignalP"/>
    </source>
</evidence>
<proteinExistence type="predicted"/>
<evidence type="ECO:0000313" key="3">
    <source>
        <dbReference type="EnsemblMetazoa" id="XP_016658241.1"/>
    </source>
</evidence>
<keyword evidence="2" id="KW-0732">Signal</keyword>
<dbReference type="RefSeq" id="XP_016658241.1">
    <property type="nucleotide sequence ID" value="XM_016802752.2"/>
</dbReference>
<dbReference type="AlphaFoldDB" id="A0A8R2D2I6"/>
<feature type="transmembrane region" description="Helical" evidence="1">
    <location>
        <begin position="48"/>
        <end position="68"/>
    </location>
</feature>
<keyword evidence="4" id="KW-1185">Reference proteome</keyword>
<dbReference type="OrthoDB" id="10329544at2759"/>